<dbReference type="Pfam" id="PF03235">
    <property type="entry name" value="GmrSD_N"/>
    <property type="match status" value="1"/>
</dbReference>
<evidence type="ECO:0000259" key="1">
    <source>
        <dbReference type="Pfam" id="PF03235"/>
    </source>
</evidence>
<organism evidence="2 3">
    <name type="scientific">Lysinibacillus louembei</name>
    <dbReference type="NCBI Taxonomy" id="1470088"/>
    <lineage>
        <taxon>Bacteria</taxon>
        <taxon>Bacillati</taxon>
        <taxon>Bacillota</taxon>
        <taxon>Bacilli</taxon>
        <taxon>Bacillales</taxon>
        <taxon>Bacillaceae</taxon>
        <taxon>Lysinibacillus</taxon>
    </lineage>
</organism>
<feature type="domain" description="GmrSD restriction endonucleases N-terminal" evidence="1">
    <location>
        <begin position="13"/>
        <end position="216"/>
    </location>
</feature>
<sequence>MKAFDPKPEVLRIEELVLKVKTGDIKLPKFQRPFVWKKKDILSLLDSIYKGYPIGSILLWFTKEKLASERNIGDFKIDDRSLEYPTNYLLDGQQRLSTLCGALFWNGSDLKSMWNIAFDLEKEVFIHPESNSKPEYLPLNKVIGTMDFINECRKIEALPNKDKYIKNAERLLQAIKDYKVAAVTIGDMTVHEVAPIFERINSTGRRLTIVDLMRAATWSGDFDLSDTIQKIREVLKPKNFEDVSEADILKNISSVMGYGINKDDMDKLRDCTSSELKNAALKCVEAYKHAVDFLTSELPITSSSYLPYGLQLTLLVEFFNICPSPTVQQRDELKKWFWRTAFSRYFASFNTAQLTKDLEEIRSFANGNTTTLNFSTPIDFKKFVFDDFKLNKANSKSLGLLLASKKPQSLLDGSVINIANVLAVINRHEYHHIFPKAYLKNTNISDKEANYHSNICLLNLINNRTISDKKPSIYFNTVLDSLGDSAADILESNFISQKALDAALVDDYSKFLELRSEDLIKQMKLLCE</sequence>
<protein>
    <submittedName>
        <fullName evidence="2">DUF262 domain-containing protein</fullName>
    </submittedName>
</protein>
<dbReference type="PANTHER" id="PTHR37292">
    <property type="entry name" value="VNG6097C"/>
    <property type="match status" value="1"/>
</dbReference>
<dbReference type="RefSeq" id="WP_319835912.1">
    <property type="nucleotide sequence ID" value="NZ_CP137624.1"/>
</dbReference>
<evidence type="ECO:0000313" key="3">
    <source>
        <dbReference type="Proteomes" id="UP001322664"/>
    </source>
</evidence>
<keyword evidence="3" id="KW-1185">Reference proteome</keyword>
<reference evidence="2 3" key="1">
    <citation type="submission" date="2023-09" db="EMBL/GenBank/DDBJ databases">
        <authorList>
            <person name="Page C.A."/>
            <person name="Perez-Diaz I.M."/>
        </authorList>
    </citation>
    <scope>NUCLEOTIDE SEQUENCE [LARGE SCALE GENOMIC DNA]</scope>
    <source>
        <strain evidence="2 3">Ll15</strain>
    </source>
</reference>
<dbReference type="EMBL" id="CP137624">
    <property type="protein sequence ID" value="WPK10745.1"/>
    <property type="molecule type" value="Genomic_DNA"/>
</dbReference>
<accession>A0ABZ0RV75</accession>
<name>A0ABZ0RV75_9BACI</name>
<gene>
    <name evidence="2" type="ORF">R6U77_12730</name>
</gene>
<proteinExistence type="predicted"/>
<dbReference type="Proteomes" id="UP001322664">
    <property type="component" value="Chromosome"/>
</dbReference>
<dbReference type="InterPro" id="IPR004919">
    <property type="entry name" value="GmrSD_N"/>
</dbReference>
<dbReference type="PANTHER" id="PTHR37292:SF2">
    <property type="entry name" value="DUF262 DOMAIN-CONTAINING PROTEIN"/>
    <property type="match status" value="1"/>
</dbReference>
<evidence type="ECO:0000313" key="2">
    <source>
        <dbReference type="EMBL" id="WPK10745.1"/>
    </source>
</evidence>